<dbReference type="SMART" id="SM00342">
    <property type="entry name" value="HTH_ARAC"/>
    <property type="match status" value="1"/>
</dbReference>
<sequence>MKDSMPTFPSSLFPFSANRISAHAMPTTCVLCGIDGPIALKTATERIEGAILLVRPQVHHQVKAVGCARLLNFDGLAFPFSDTLARSLEGHLQGITIDALWGSEKRRLELREQLAHKQPLCPPDISAIVSHLAQDPMSRMTQIELAEKLGMERTQSLRYFKQFTGMTFRSYKRWLGIQNAAYQLISGDLVRNAALDNGFSDTAHLSRSFRTVLGITPTDGIAGYRCAVNEKPHPGLFVN</sequence>
<evidence type="ECO:0000256" key="1">
    <source>
        <dbReference type="ARBA" id="ARBA00023125"/>
    </source>
</evidence>
<keyword evidence="4" id="KW-1185">Reference proteome</keyword>
<dbReference type="Proteomes" id="UP001321520">
    <property type="component" value="Chromosome"/>
</dbReference>
<dbReference type="PANTHER" id="PTHR43280:SF2">
    <property type="entry name" value="HTH-TYPE TRANSCRIPTIONAL REGULATOR EXSA"/>
    <property type="match status" value="1"/>
</dbReference>
<dbReference type="Gene3D" id="1.10.10.60">
    <property type="entry name" value="Homeodomain-like"/>
    <property type="match status" value="1"/>
</dbReference>
<dbReference type="RefSeq" id="WP_301415515.1">
    <property type="nucleotide sequence ID" value="NZ_CP098023.1"/>
</dbReference>
<dbReference type="PANTHER" id="PTHR43280">
    <property type="entry name" value="ARAC-FAMILY TRANSCRIPTIONAL REGULATOR"/>
    <property type="match status" value="1"/>
</dbReference>
<reference evidence="3 4" key="1">
    <citation type="submission" date="2022-05" db="EMBL/GenBank/DDBJ databases">
        <title>Microbulbifer sp. nov., isolated from sponge.</title>
        <authorList>
            <person name="Gao L."/>
        </authorList>
    </citation>
    <scope>NUCLEOTIDE SEQUENCE [LARGE SCALE GENOMIC DNA]</scope>
    <source>
        <strain evidence="3 4">MI-G</strain>
    </source>
</reference>
<dbReference type="Pfam" id="PF12833">
    <property type="entry name" value="HTH_18"/>
    <property type="match status" value="1"/>
</dbReference>
<gene>
    <name evidence="3" type="ORF">M8T91_17510</name>
</gene>
<protein>
    <submittedName>
        <fullName evidence="3">AraC family transcriptional regulator</fullName>
    </submittedName>
</protein>
<evidence type="ECO:0000313" key="4">
    <source>
        <dbReference type="Proteomes" id="UP001321520"/>
    </source>
</evidence>
<dbReference type="InterPro" id="IPR018060">
    <property type="entry name" value="HTH_AraC"/>
</dbReference>
<feature type="domain" description="HTH araC/xylS-type" evidence="2">
    <location>
        <begin position="126"/>
        <end position="223"/>
    </location>
</feature>
<dbReference type="EMBL" id="CP098023">
    <property type="protein sequence ID" value="WKD49663.1"/>
    <property type="molecule type" value="Genomic_DNA"/>
</dbReference>
<evidence type="ECO:0000259" key="2">
    <source>
        <dbReference type="PROSITE" id="PS01124"/>
    </source>
</evidence>
<name>A0ABY9E9H1_9GAMM</name>
<organism evidence="3 4">
    <name type="scientific">Microbulbifer spongiae</name>
    <dbReference type="NCBI Taxonomy" id="2944933"/>
    <lineage>
        <taxon>Bacteria</taxon>
        <taxon>Pseudomonadati</taxon>
        <taxon>Pseudomonadota</taxon>
        <taxon>Gammaproteobacteria</taxon>
        <taxon>Cellvibrionales</taxon>
        <taxon>Microbulbiferaceae</taxon>
        <taxon>Microbulbifer</taxon>
    </lineage>
</organism>
<evidence type="ECO:0000313" key="3">
    <source>
        <dbReference type="EMBL" id="WKD49663.1"/>
    </source>
</evidence>
<proteinExistence type="predicted"/>
<dbReference type="PROSITE" id="PS01124">
    <property type="entry name" value="HTH_ARAC_FAMILY_2"/>
    <property type="match status" value="1"/>
</dbReference>
<accession>A0ABY9E9H1</accession>
<keyword evidence="1" id="KW-0238">DNA-binding</keyword>